<evidence type="ECO:0000259" key="6">
    <source>
        <dbReference type="PROSITE" id="PS50888"/>
    </source>
</evidence>
<sequence length="335" mass="37598">MVQGLLPSADHQQNWLPTSSASPQSNIMINTPAVPETLSPYSLFQHKLPSPQRDDLELARAMLAVISCTSSSSSSSPSSSSSSRPIYYQNITAFERYSGSNFSSAIFEGNSGLKGQRMLKKGISFLRKIYSLKLEEASFHRHEARPSSSQLHHVISERQRREKLSESFQALRMLLPPGSKKDKASVLSKTKDYLKSLKAQINDLEERNRRLEMQAQLKDKQVIKFDESTKDQRIDVQVIRESESTSKSQKINLRVIVRGAVKMIDLSLRILECLKGMGISNLVSVESNSISQQENIYIVTSLILQVQAGSWDDDSLKEAVNRAVQSLVTVEPDRR</sequence>
<evidence type="ECO:0000256" key="2">
    <source>
        <dbReference type="ARBA" id="ARBA00023015"/>
    </source>
</evidence>
<dbReference type="Gene3D" id="4.10.280.10">
    <property type="entry name" value="Helix-loop-helix DNA-binding domain"/>
    <property type="match status" value="1"/>
</dbReference>
<dbReference type="InterPro" id="IPR036638">
    <property type="entry name" value="HLH_DNA-bd_sf"/>
</dbReference>
<keyword evidence="8" id="KW-1185">Reference proteome</keyword>
<comment type="similarity">
    <text evidence="1">Belongs to the bHLH protein family.</text>
</comment>
<dbReference type="AlphaFoldDB" id="A0A2I0B767"/>
<gene>
    <name evidence="7" type="primary">BHLH41</name>
    <name evidence="7" type="ORF">AXF42_Ash005538</name>
</gene>
<dbReference type="Pfam" id="PF00010">
    <property type="entry name" value="HLH"/>
    <property type="match status" value="1"/>
</dbReference>
<feature type="region of interest" description="Disordered" evidence="5">
    <location>
        <begin position="1"/>
        <end position="27"/>
    </location>
</feature>
<organism evidence="7 8">
    <name type="scientific">Apostasia shenzhenica</name>
    <dbReference type="NCBI Taxonomy" id="1088818"/>
    <lineage>
        <taxon>Eukaryota</taxon>
        <taxon>Viridiplantae</taxon>
        <taxon>Streptophyta</taxon>
        <taxon>Embryophyta</taxon>
        <taxon>Tracheophyta</taxon>
        <taxon>Spermatophyta</taxon>
        <taxon>Magnoliopsida</taxon>
        <taxon>Liliopsida</taxon>
        <taxon>Asparagales</taxon>
        <taxon>Orchidaceae</taxon>
        <taxon>Apostasioideae</taxon>
        <taxon>Apostasia</taxon>
    </lineage>
</organism>
<dbReference type="SMART" id="SM00353">
    <property type="entry name" value="HLH"/>
    <property type="match status" value="1"/>
</dbReference>
<evidence type="ECO:0000256" key="5">
    <source>
        <dbReference type="SAM" id="MobiDB-lite"/>
    </source>
</evidence>
<dbReference type="PROSITE" id="PS50888">
    <property type="entry name" value="BHLH"/>
    <property type="match status" value="1"/>
</dbReference>
<dbReference type="Pfam" id="PF23132">
    <property type="entry name" value="DUF7049"/>
    <property type="match status" value="1"/>
</dbReference>
<dbReference type="InterPro" id="IPR045239">
    <property type="entry name" value="bHLH95_bHLH"/>
</dbReference>
<keyword evidence="2" id="KW-0805">Transcription regulation</keyword>
<reference evidence="7 8" key="1">
    <citation type="journal article" date="2017" name="Nature">
        <title>The Apostasia genome and the evolution of orchids.</title>
        <authorList>
            <person name="Zhang G.Q."/>
            <person name="Liu K.W."/>
            <person name="Li Z."/>
            <person name="Lohaus R."/>
            <person name="Hsiao Y.Y."/>
            <person name="Niu S.C."/>
            <person name="Wang J.Y."/>
            <person name="Lin Y.C."/>
            <person name="Xu Q."/>
            <person name="Chen L.J."/>
            <person name="Yoshida K."/>
            <person name="Fujiwara S."/>
            <person name="Wang Z.W."/>
            <person name="Zhang Y.Q."/>
            <person name="Mitsuda N."/>
            <person name="Wang M."/>
            <person name="Liu G.H."/>
            <person name="Pecoraro L."/>
            <person name="Huang H.X."/>
            <person name="Xiao X.J."/>
            <person name="Lin M."/>
            <person name="Wu X.Y."/>
            <person name="Wu W.L."/>
            <person name="Chen Y.Y."/>
            <person name="Chang S.B."/>
            <person name="Sakamoto S."/>
            <person name="Ohme-Takagi M."/>
            <person name="Yagi M."/>
            <person name="Zeng S.J."/>
            <person name="Shen C.Y."/>
            <person name="Yeh C.M."/>
            <person name="Luo Y.B."/>
            <person name="Tsai W.C."/>
            <person name="Van de Peer Y."/>
            <person name="Liu Z.J."/>
        </authorList>
    </citation>
    <scope>NUCLEOTIDE SEQUENCE [LARGE SCALE GENOMIC DNA]</scope>
    <source>
        <strain evidence="8">cv. Shenzhen</strain>
        <tissue evidence="7">Stem</tissue>
    </source>
</reference>
<feature type="coiled-coil region" evidence="4">
    <location>
        <begin position="187"/>
        <end position="221"/>
    </location>
</feature>
<dbReference type="GO" id="GO:0046983">
    <property type="term" value="F:protein dimerization activity"/>
    <property type="evidence" value="ECO:0007669"/>
    <property type="project" value="InterPro"/>
</dbReference>
<evidence type="ECO:0000313" key="8">
    <source>
        <dbReference type="Proteomes" id="UP000236161"/>
    </source>
</evidence>
<dbReference type="OrthoDB" id="5778525at2759"/>
<dbReference type="InterPro" id="IPR011598">
    <property type="entry name" value="bHLH_dom"/>
</dbReference>
<dbReference type="InterPro" id="IPR044658">
    <property type="entry name" value="bHLH92/bHLH041-like"/>
</dbReference>
<dbReference type="InterPro" id="IPR055477">
    <property type="entry name" value="DUF7049"/>
</dbReference>
<evidence type="ECO:0000313" key="7">
    <source>
        <dbReference type="EMBL" id="PKA63643.1"/>
    </source>
</evidence>
<proteinExistence type="inferred from homology"/>
<dbReference type="PANTHER" id="PTHR46665:SF1">
    <property type="entry name" value="SPERMATOGENESIS- AND OOGENESIS-SPECIFIC BASIC HELIX-LOOP-HELIX-CONTAINING PROTEIN 1"/>
    <property type="match status" value="1"/>
</dbReference>
<name>A0A2I0B767_9ASPA</name>
<accession>A0A2I0B767</accession>
<evidence type="ECO:0000256" key="3">
    <source>
        <dbReference type="ARBA" id="ARBA00023163"/>
    </source>
</evidence>
<keyword evidence="4" id="KW-0175">Coiled coil</keyword>
<dbReference type="PANTHER" id="PTHR46665">
    <property type="entry name" value="TRANSCRIPTION FACTOR BHLH041-RELATED-RELATED"/>
    <property type="match status" value="1"/>
</dbReference>
<feature type="domain" description="BHLH" evidence="6">
    <location>
        <begin position="148"/>
        <end position="197"/>
    </location>
</feature>
<dbReference type="EMBL" id="KZ451908">
    <property type="protein sequence ID" value="PKA63643.1"/>
    <property type="molecule type" value="Genomic_DNA"/>
</dbReference>
<keyword evidence="3" id="KW-0804">Transcription</keyword>
<evidence type="ECO:0000256" key="1">
    <source>
        <dbReference type="ARBA" id="ARBA00005510"/>
    </source>
</evidence>
<dbReference type="CDD" id="cd11393">
    <property type="entry name" value="bHLH_AtbHLH_like"/>
    <property type="match status" value="1"/>
</dbReference>
<feature type="compositionally biased region" description="Polar residues" evidence="5">
    <location>
        <begin position="10"/>
        <end position="27"/>
    </location>
</feature>
<protein>
    <submittedName>
        <fullName evidence="7">Transcription factor bHLH041</fullName>
    </submittedName>
</protein>
<dbReference type="SUPFAM" id="SSF47459">
    <property type="entry name" value="HLH, helix-loop-helix DNA-binding domain"/>
    <property type="match status" value="1"/>
</dbReference>
<dbReference type="Proteomes" id="UP000236161">
    <property type="component" value="Unassembled WGS sequence"/>
</dbReference>
<evidence type="ECO:0000256" key="4">
    <source>
        <dbReference type="SAM" id="Coils"/>
    </source>
</evidence>